<sequence length="1245" mass="141139">MKNIEDLVFEVWDSFDKGNSLNSALKVSTLASGMEYTVGWVAARLIERAATTAMFDEIHSLPADFKQANRDPNVYTVGRMGSHNIVIASLASGITGETDATATALNLLAAFPCIRFGLLVGIGAGIPNRHHDIRLGDVVISQPSGTSGGVFQYDLGKILNAYLQSQHELGQSRLQEHLEDAFQRNQKWAKKFKCPEDESDCLFKSSYHHVEDILNLDCSACMESGEITRLPRDSKELEFHCGIIGSGNVVVKDAEVRDAIAAMEPQCICLEMEAAGLADNFPCLVIRGISDYADSHKNDARQRYAAATAAAVAKGLLEGIARNEISSVPRASDILDAINAAVDSINSKVDKMNIQMTGIHEVVNREGDRKEDDLCKNVLQTLYTCPYFERKDRNIQRTPGTCEWFISHPKFRNWQDNDRSSLLWVSADPGCGKPVLVRHLIDSVLLKSDEKSIICYFFFKDDFLDQRTAATAISSLLHQLFSGRPDLISQEVQEQFSLYGDKINESFSILWNILLATIRNLPDEVIFVLDALDECRELDRSSLVQAIAGLDFESTVRGKAKWLVTSRPYNDIRRDFKALEDRLPIIHLSGEGEREVDKISEEITLVIKHRVKSISEDNSLTAEETSFLETQLTSIPNRTYLWVHLTMDVINNIPGFSRGAVRQVVNEVPRSVNEAYEKILSRTSDERNARRILGIIITALEPLSIDDMSVVMAISDQYYSYINLDEDLERPLRIQMIIREACGLFITIVDGKIYLLHQTAREFLVPPKESEETNVIVSYLHWQHSFEQQRFERFLAVATMRFLRLGGGIHNHPSFERYAMKSWVEHFERAQFQPGDPLLQLFISRGRHLNEEFWYDVFEEELQHSGRASDELKSAPNADLLTLAAWVGHIPLVRILIQLVGDMSSSSTDDRDDEIRSSLEIAGLKNHLDVFRLLWNSWSEDARNKSLLVIIKATNVDFLETLISKGFMLNEGEIKSLFWLARRPNFNLDMMKFVTSKLTVLLISRYASNLQATKMYLQVPIDEHVHRNVSMMLLLEAVSAGNANMIEVLLREVREQLAEFNHGIFPGLWWTAILDAFDPPIKINSLVQLASYRLNADILKLLLSFEAGYNWKKAKGRSSPLYLALHRNREHYETGLEESTIDESKNCVYGASMESLRQYEFPKQYKIPLLSLSSDRSYEDSQKDVIKVLLAAGATAARSSIGKKDYDEWINKGKTWIIEAFEEAGYDIDSTKRLQLPEIFKRFRP</sequence>
<organism evidence="3 4">
    <name type="scientific">Gomphillus americanus</name>
    <dbReference type="NCBI Taxonomy" id="1940652"/>
    <lineage>
        <taxon>Eukaryota</taxon>
        <taxon>Fungi</taxon>
        <taxon>Dikarya</taxon>
        <taxon>Ascomycota</taxon>
        <taxon>Pezizomycotina</taxon>
        <taxon>Lecanoromycetes</taxon>
        <taxon>OSLEUM clade</taxon>
        <taxon>Ostropomycetidae</taxon>
        <taxon>Ostropales</taxon>
        <taxon>Graphidaceae</taxon>
        <taxon>Gomphilloideae</taxon>
        <taxon>Gomphillus</taxon>
    </lineage>
</organism>
<dbReference type="InterPro" id="IPR027417">
    <property type="entry name" value="P-loop_NTPase"/>
</dbReference>
<dbReference type="OrthoDB" id="1577640at2759"/>
<dbReference type="Gene3D" id="3.40.50.1580">
    <property type="entry name" value="Nucleoside phosphorylase domain"/>
    <property type="match status" value="1"/>
</dbReference>
<dbReference type="SUPFAM" id="SSF48403">
    <property type="entry name" value="Ankyrin repeat"/>
    <property type="match status" value="1"/>
</dbReference>
<evidence type="ECO:0000313" key="3">
    <source>
        <dbReference type="EMBL" id="CAF9903435.1"/>
    </source>
</evidence>
<dbReference type="Proteomes" id="UP000664169">
    <property type="component" value="Unassembled WGS sequence"/>
</dbReference>
<evidence type="ECO:0000313" key="4">
    <source>
        <dbReference type="Proteomes" id="UP000664169"/>
    </source>
</evidence>
<dbReference type="GO" id="GO:0009116">
    <property type="term" value="P:nucleoside metabolic process"/>
    <property type="evidence" value="ECO:0007669"/>
    <property type="project" value="InterPro"/>
</dbReference>
<name>A0A8H3ED41_9LECA</name>
<dbReference type="PANTHER" id="PTHR46082:SF11">
    <property type="entry name" value="AAA+ ATPASE DOMAIN-CONTAINING PROTEIN-RELATED"/>
    <property type="match status" value="1"/>
</dbReference>
<protein>
    <recommendedName>
        <fullName evidence="2">NACHT domain-containing protein</fullName>
    </recommendedName>
</protein>
<accession>A0A8H3ED41</accession>
<dbReference type="AlphaFoldDB" id="A0A8H3ED41"/>
<dbReference type="InterPro" id="IPR053137">
    <property type="entry name" value="NLR-like"/>
</dbReference>
<dbReference type="SUPFAM" id="SSF53167">
    <property type="entry name" value="Purine and uridine phosphorylases"/>
    <property type="match status" value="1"/>
</dbReference>
<dbReference type="Pfam" id="PF24883">
    <property type="entry name" value="NPHP3_N"/>
    <property type="match status" value="1"/>
</dbReference>
<reference evidence="3" key="1">
    <citation type="submission" date="2021-03" db="EMBL/GenBank/DDBJ databases">
        <authorList>
            <person name="Tagirdzhanova G."/>
        </authorList>
    </citation>
    <scope>NUCLEOTIDE SEQUENCE</scope>
</reference>
<feature type="domain" description="NACHT" evidence="2">
    <location>
        <begin position="421"/>
        <end position="568"/>
    </location>
</feature>
<dbReference type="InterPro" id="IPR056884">
    <property type="entry name" value="NPHP3-like_N"/>
</dbReference>
<evidence type="ECO:0000256" key="1">
    <source>
        <dbReference type="ARBA" id="ARBA00022737"/>
    </source>
</evidence>
<evidence type="ECO:0000259" key="2">
    <source>
        <dbReference type="PROSITE" id="PS50837"/>
    </source>
</evidence>
<dbReference type="InterPro" id="IPR036770">
    <property type="entry name" value="Ankyrin_rpt-contain_sf"/>
</dbReference>
<dbReference type="Pfam" id="PF23239">
    <property type="entry name" value="DUF7069"/>
    <property type="match status" value="1"/>
</dbReference>
<dbReference type="InterPro" id="IPR035994">
    <property type="entry name" value="Nucleoside_phosphorylase_sf"/>
</dbReference>
<dbReference type="InterPro" id="IPR055497">
    <property type="entry name" value="DUF7069"/>
</dbReference>
<dbReference type="Gene3D" id="3.40.50.300">
    <property type="entry name" value="P-loop containing nucleotide triphosphate hydrolases"/>
    <property type="match status" value="1"/>
</dbReference>
<proteinExistence type="predicted"/>
<dbReference type="Gene3D" id="1.25.40.20">
    <property type="entry name" value="Ankyrin repeat-containing domain"/>
    <property type="match status" value="1"/>
</dbReference>
<dbReference type="InterPro" id="IPR007111">
    <property type="entry name" value="NACHT_NTPase"/>
</dbReference>
<keyword evidence="4" id="KW-1185">Reference proteome</keyword>
<dbReference type="EMBL" id="CAJPDQ010000001">
    <property type="protein sequence ID" value="CAF9903435.1"/>
    <property type="molecule type" value="Genomic_DNA"/>
</dbReference>
<comment type="caution">
    <text evidence="3">The sequence shown here is derived from an EMBL/GenBank/DDBJ whole genome shotgun (WGS) entry which is preliminary data.</text>
</comment>
<gene>
    <name evidence="3" type="ORF">GOMPHAMPRED_000251</name>
</gene>
<dbReference type="PANTHER" id="PTHR46082">
    <property type="entry name" value="ATP/GTP-BINDING PROTEIN-RELATED"/>
    <property type="match status" value="1"/>
</dbReference>
<keyword evidence="1" id="KW-0677">Repeat</keyword>
<dbReference type="PROSITE" id="PS50837">
    <property type="entry name" value="NACHT"/>
    <property type="match status" value="1"/>
</dbReference>
<dbReference type="GO" id="GO:0003824">
    <property type="term" value="F:catalytic activity"/>
    <property type="evidence" value="ECO:0007669"/>
    <property type="project" value="InterPro"/>
</dbReference>